<evidence type="ECO:0000256" key="6">
    <source>
        <dbReference type="SAM" id="MobiDB-lite"/>
    </source>
</evidence>
<accession>A0ABQ0DTH9</accession>
<dbReference type="InterPro" id="IPR049482">
    <property type="entry name" value="ANM3-like_C2H2_Zf"/>
</dbReference>
<protein>
    <recommendedName>
        <fullName evidence="2">type I protein arginine methyltransferase</fullName>
        <ecNumber evidence="2">2.1.1.319</ecNumber>
    </recommendedName>
</protein>
<dbReference type="SUPFAM" id="SSF57667">
    <property type="entry name" value="beta-beta-alpha zinc fingers"/>
    <property type="match status" value="1"/>
</dbReference>
<keyword evidence="5" id="KW-0862">Zinc</keyword>
<organism evidence="8 9">
    <name type="scientific">Entamoeba nuttalli</name>
    <dbReference type="NCBI Taxonomy" id="412467"/>
    <lineage>
        <taxon>Eukaryota</taxon>
        <taxon>Amoebozoa</taxon>
        <taxon>Evosea</taxon>
        <taxon>Archamoebae</taxon>
        <taxon>Mastigamoebida</taxon>
        <taxon>Entamoebidae</taxon>
        <taxon>Entamoeba</taxon>
    </lineage>
</organism>
<comment type="subcellular location">
    <subcellularLocation>
        <location evidence="1">Cytoplasm</location>
    </subcellularLocation>
</comment>
<evidence type="ECO:0000313" key="8">
    <source>
        <dbReference type="EMBL" id="GAB1226156.1"/>
    </source>
</evidence>
<keyword evidence="3" id="KW-0963">Cytoplasm</keyword>
<gene>
    <name evidence="8" type="ORF">ENUP19_0276G0015</name>
</gene>
<dbReference type="EC" id="2.1.1.319" evidence="2"/>
<dbReference type="Pfam" id="PF21137">
    <property type="entry name" value="ANM3_C2H2_Zf"/>
    <property type="match status" value="1"/>
</dbReference>
<proteinExistence type="predicted"/>
<name>A0ABQ0DTH9_9EUKA</name>
<evidence type="ECO:0000259" key="7">
    <source>
        <dbReference type="Pfam" id="PF21137"/>
    </source>
</evidence>
<feature type="region of interest" description="Disordered" evidence="6">
    <location>
        <begin position="139"/>
        <end position="161"/>
    </location>
</feature>
<reference evidence="8 9" key="1">
    <citation type="journal article" date="2019" name="PLoS Negl. Trop. Dis.">
        <title>Whole genome sequencing of Entamoeba nuttalli reveals mammalian host-related molecular signatures and a novel octapeptide-repeat surface protein.</title>
        <authorList>
            <person name="Tanaka M."/>
            <person name="Makiuchi T."/>
            <person name="Komiyama T."/>
            <person name="Shiina T."/>
            <person name="Osaki K."/>
            <person name="Tachibana H."/>
        </authorList>
    </citation>
    <scope>NUCLEOTIDE SEQUENCE [LARGE SCALE GENOMIC DNA]</scope>
    <source>
        <strain evidence="8 9">P19-061405</strain>
    </source>
</reference>
<evidence type="ECO:0000256" key="1">
    <source>
        <dbReference type="ARBA" id="ARBA00004496"/>
    </source>
</evidence>
<dbReference type="Proteomes" id="UP001628156">
    <property type="component" value="Unassembled WGS sequence"/>
</dbReference>
<comment type="caution">
    <text evidence="8">The sequence shown here is derived from an EMBL/GenBank/DDBJ whole genome shotgun (WGS) entry which is preliminary data.</text>
</comment>
<feature type="domain" description="Protein arginine N-methyltransferase 3-like C2H2 zinc finger" evidence="7">
    <location>
        <begin position="58"/>
        <end position="97"/>
    </location>
</feature>
<evidence type="ECO:0000313" key="9">
    <source>
        <dbReference type="Proteomes" id="UP001628156"/>
    </source>
</evidence>
<dbReference type="InterPro" id="IPR036236">
    <property type="entry name" value="Znf_C2H2_sf"/>
</dbReference>
<evidence type="ECO:0000256" key="5">
    <source>
        <dbReference type="ARBA" id="ARBA00022833"/>
    </source>
</evidence>
<sequence length="161" mass="18926">MSSDSDDWDWDNGNDETSFRTPCLFCKEFLDIDLLLKHMNEKHHISFEELYQIAQGNQYNYIKLINFIRKNKISVEEVKNFNANFFEEIENNKYLLPTINGDGLLMIDAKWNDDDITLANTIDKMDELDDSTQQELLEIKKEDESAMSVEKKSKHSEESDD</sequence>
<evidence type="ECO:0000256" key="4">
    <source>
        <dbReference type="ARBA" id="ARBA00022723"/>
    </source>
</evidence>
<dbReference type="PANTHER" id="PTHR13267">
    <property type="entry name" value="ZINC FINGER PROTEIN 277"/>
    <property type="match status" value="1"/>
</dbReference>
<evidence type="ECO:0000256" key="3">
    <source>
        <dbReference type="ARBA" id="ARBA00022490"/>
    </source>
</evidence>
<evidence type="ECO:0000256" key="2">
    <source>
        <dbReference type="ARBA" id="ARBA00011925"/>
    </source>
</evidence>
<dbReference type="EMBL" id="BAAFRS010000276">
    <property type="protein sequence ID" value="GAB1226156.1"/>
    <property type="molecule type" value="Genomic_DNA"/>
</dbReference>
<dbReference type="InterPro" id="IPR040048">
    <property type="entry name" value="ZNF277"/>
</dbReference>
<keyword evidence="9" id="KW-1185">Reference proteome</keyword>
<dbReference type="PANTHER" id="PTHR13267:SF3">
    <property type="entry name" value="ZINC FINGER PROTEIN 277"/>
    <property type="match status" value="1"/>
</dbReference>
<keyword evidence="4" id="KW-0479">Metal-binding</keyword>